<dbReference type="Proteomes" id="UP000282985">
    <property type="component" value="Unassembled WGS sequence"/>
</dbReference>
<dbReference type="SUPFAM" id="SSF140931">
    <property type="entry name" value="Fic-like"/>
    <property type="match status" value="1"/>
</dbReference>
<name>A0A434AUJ5_9BACT</name>
<dbReference type="PANTHER" id="PTHR13504:SF38">
    <property type="entry name" value="FIDO DOMAIN-CONTAINING PROTEIN"/>
    <property type="match status" value="1"/>
</dbReference>
<keyword evidence="5" id="KW-1185">Reference proteome</keyword>
<sequence length="432" mass="50411">MIEQPPKIKQTDSVIKLMIELQSNGLLKSIQDNYLYWDKLKYKAQQYDPVKLWSAVKFHRRINSSVVKFGENKFSFMLTDYIQRSLHSFDMHFGGTLSSNIGIAETDKKKFIISSLIEEAISSSQIEGANTTRKKAKEMIHKEQKPKSKDELMILNNFITMQEIAESKDEELTPKKILFIHRLISNNTLDNKEDEGRFRKDNDIFVVNTSSSETVHTPPNFEEIPRLIEDLCLFFNSDTDDFIHPIVKGCIIHFILAWIHPFADGNGRTSRALFYWYMLKKGYWMTEYLSISRIIKGSKNQYEKAFLYTESDGNDLSYFITYHIKTLEKAVEALKSYINRKQKEVSQASKFLKIPLVNDRMAQILKIIYDDADRVLNTKEIESRFSISNYTARTDLKNLVELGFLEIIKVNKKKQNFIKSSDFDKIIKGYNL</sequence>
<evidence type="ECO:0000313" key="5">
    <source>
        <dbReference type="Proteomes" id="UP000282985"/>
    </source>
</evidence>
<evidence type="ECO:0000256" key="2">
    <source>
        <dbReference type="PIRSR" id="PIRSR640198-2"/>
    </source>
</evidence>
<dbReference type="InterPro" id="IPR040198">
    <property type="entry name" value="Fido_containing"/>
</dbReference>
<feature type="domain" description="Fido" evidence="3">
    <location>
        <begin position="172"/>
        <end position="325"/>
    </location>
</feature>
<evidence type="ECO:0000256" key="1">
    <source>
        <dbReference type="PIRSR" id="PIRSR640198-1"/>
    </source>
</evidence>
<dbReference type="Gene3D" id="1.10.3290.10">
    <property type="entry name" value="Fido-like domain"/>
    <property type="match status" value="1"/>
</dbReference>
<evidence type="ECO:0000313" key="4">
    <source>
        <dbReference type="EMBL" id="RUT78016.1"/>
    </source>
</evidence>
<dbReference type="PROSITE" id="PS51459">
    <property type="entry name" value="FIDO"/>
    <property type="match status" value="1"/>
</dbReference>
<dbReference type="SUPFAM" id="SSF46785">
    <property type="entry name" value="Winged helix' DNA-binding domain"/>
    <property type="match status" value="1"/>
</dbReference>
<gene>
    <name evidence="4" type="ORF">DLK05_10230</name>
</gene>
<dbReference type="GO" id="GO:0005524">
    <property type="term" value="F:ATP binding"/>
    <property type="evidence" value="ECO:0007669"/>
    <property type="project" value="UniProtKB-KW"/>
</dbReference>
<dbReference type="AlphaFoldDB" id="A0A434AUJ5"/>
<dbReference type="InterPro" id="IPR036597">
    <property type="entry name" value="Fido-like_dom_sf"/>
</dbReference>
<organism evidence="4 5">
    <name type="scientific">Ancylomarina longa</name>
    <dbReference type="NCBI Taxonomy" id="2487017"/>
    <lineage>
        <taxon>Bacteria</taxon>
        <taxon>Pseudomonadati</taxon>
        <taxon>Bacteroidota</taxon>
        <taxon>Bacteroidia</taxon>
        <taxon>Marinilabiliales</taxon>
        <taxon>Marinifilaceae</taxon>
        <taxon>Ancylomarina</taxon>
    </lineage>
</organism>
<accession>A0A434AUJ5</accession>
<keyword evidence="2" id="KW-0547">Nucleotide-binding</keyword>
<feature type="binding site" evidence="2">
    <location>
        <begin position="264"/>
        <end position="271"/>
    </location>
    <ligand>
        <name>ATP</name>
        <dbReference type="ChEBI" id="CHEBI:30616"/>
    </ligand>
</feature>
<feature type="binding site" evidence="2">
    <location>
        <begin position="206"/>
        <end position="216"/>
    </location>
    <ligand>
        <name>ATP</name>
        <dbReference type="ChEBI" id="CHEBI:30616"/>
    </ligand>
</feature>
<dbReference type="RefSeq" id="WP_127343882.1">
    <property type="nucleotide sequence ID" value="NZ_RJJX01000012.1"/>
</dbReference>
<proteinExistence type="predicted"/>
<dbReference type="InterPro" id="IPR036390">
    <property type="entry name" value="WH_DNA-bd_sf"/>
</dbReference>
<evidence type="ECO:0000259" key="3">
    <source>
        <dbReference type="PROSITE" id="PS51459"/>
    </source>
</evidence>
<reference evidence="4 5" key="1">
    <citation type="submission" date="2018-11" db="EMBL/GenBank/DDBJ databases">
        <title>Parancylomarina longa gen. nov., sp. nov., isolated from sediments of southern Okinawa.</title>
        <authorList>
            <person name="Fu T."/>
        </authorList>
    </citation>
    <scope>NUCLEOTIDE SEQUENCE [LARGE SCALE GENOMIC DNA]</scope>
    <source>
        <strain evidence="4 5">T3-2 S1-C</strain>
    </source>
</reference>
<feature type="active site" evidence="1">
    <location>
        <position position="260"/>
    </location>
</feature>
<protein>
    <submittedName>
        <fullName evidence="4">Fic family protein</fullName>
    </submittedName>
</protein>
<dbReference type="InterPro" id="IPR003812">
    <property type="entry name" value="Fido"/>
</dbReference>
<dbReference type="OrthoDB" id="9814400at2"/>
<keyword evidence="2" id="KW-0067">ATP-binding</keyword>
<comment type="caution">
    <text evidence="4">The sequence shown here is derived from an EMBL/GenBank/DDBJ whole genome shotgun (WGS) entry which is preliminary data.</text>
</comment>
<dbReference type="PANTHER" id="PTHR13504">
    <property type="entry name" value="FIDO DOMAIN-CONTAINING PROTEIN DDB_G0283145"/>
    <property type="match status" value="1"/>
</dbReference>
<dbReference type="EMBL" id="RJJX01000012">
    <property type="protein sequence ID" value="RUT78016.1"/>
    <property type="molecule type" value="Genomic_DNA"/>
</dbReference>
<dbReference type="Pfam" id="PF02661">
    <property type="entry name" value="Fic"/>
    <property type="match status" value="1"/>
</dbReference>